<keyword evidence="2" id="KW-1185">Reference proteome</keyword>
<dbReference type="InterPro" id="IPR010148">
    <property type="entry name" value="CRISPR-assoc_prot_CT1975"/>
</dbReference>
<dbReference type="eggNOG" id="COG1857">
    <property type="taxonomic scope" value="Bacteria"/>
</dbReference>
<dbReference type="EMBL" id="AECZ01000016">
    <property type="protein sequence ID" value="EFL50713.1"/>
    <property type="molecule type" value="Genomic_DNA"/>
</dbReference>
<reference evidence="1 2" key="1">
    <citation type="submission" date="2010-08" db="EMBL/GenBank/DDBJ databases">
        <title>The draft genome of Desulfovibrio fructosovorans JJ.</title>
        <authorList>
            <consortium name="US DOE Joint Genome Institute (JGI-PGF)"/>
            <person name="Lucas S."/>
            <person name="Copeland A."/>
            <person name="Lapidus A."/>
            <person name="Cheng J.-F."/>
            <person name="Bruce D."/>
            <person name="Goodwin L."/>
            <person name="Pitluck S."/>
            <person name="Land M.L."/>
            <person name="Hauser L."/>
            <person name="Chang Y.-J."/>
            <person name="Jeffries C."/>
            <person name="Wall J.D."/>
            <person name="Stahl D.A."/>
            <person name="Arkin A.P."/>
            <person name="Dehal P."/>
            <person name="Stolyar S.M."/>
            <person name="Hazen T.C."/>
            <person name="Woyke T.J."/>
        </authorList>
    </citation>
    <scope>NUCLEOTIDE SEQUENCE [LARGE SCALE GENOMIC DNA]</scope>
    <source>
        <strain evidence="1 2">JJ</strain>
    </source>
</reference>
<dbReference type="RefSeq" id="WP_005994304.1">
    <property type="nucleotide sequence ID" value="NZ_AECZ01000016.1"/>
</dbReference>
<comment type="caution">
    <text evidence="1">The sequence shown here is derived from an EMBL/GenBank/DDBJ whole genome shotgun (WGS) entry which is preliminary data.</text>
</comment>
<dbReference type="Pfam" id="PF09344">
    <property type="entry name" value="Cas_CT1975"/>
    <property type="match status" value="1"/>
</dbReference>
<gene>
    <name evidence="1" type="ORF">DesfrDRAFT_2474</name>
</gene>
<dbReference type="NCBIfam" id="TIGR01869">
    <property type="entry name" value="casC_Cse4"/>
    <property type="match status" value="1"/>
</dbReference>
<protein>
    <submittedName>
        <fullName evidence="1">CRISPR-associated protein, Cse4 family</fullName>
    </submittedName>
</protein>
<dbReference type="OrthoDB" id="5291250at2"/>
<dbReference type="STRING" id="596151.DesfrDRAFT_2474"/>
<organism evidence="1 2">
    <name type="scientific">Solidesulfovibrio fructosivorans JJ]</name>
    <dbReference type="NCBI Taxonomy" id="596151"/>
    <lineage>
        <taxon>Bacteria</taxon>
        <taxon>Pseudomonadati</taxon>
        <taxon>Thermodesulfobacteriota</taxon>
        <taxon>Desulfovibrionia</taxon>
        <taxon>Desulfovibrionales</taxon>
        <taxon>Desulfovibrionaceae</taxon>
        <taxon>Solidesulfovibrio</taxon>
    </lineage>
</organism>
<name>E1JXX5_SOLFR</name>
<dbReference type="Proteomes" id="UP000006250">
    <property type="component" value="Unassembled WGS sequence"/>
</dbReference>
<dbReference type="AlphaFoldDB" id="E1JXX5"/>
<sequence length="416" mass="44961">MTAPRFIQISMLSSYAAVLLNRDDAGLAKRMRFGGAVRTRVSSQCLKRHWRIAEDDHALCKIDPALTRSIHSREIFSRLIEPRLLEQGYEKGSVHAVLKGIMQALYGGKDKGGDDAASTDTDKHPLSRSEVIVLGEPEVEFLIDRAKTLLEAGKAAQSDAKAIDKLIKGLLKNKEAKENFKALANGAGIDAAMFGRFVSGDPEARINAAVHVAHALTVHAETAETDYFTAVDDLTTASEGGSGHLGAAELTSGLFYTYAVVDVPQLVSNITGEPFENWQKADRSLAGRTVNHLIRLMATVSPGAKLGSTAPYDHAGMVLVEAGERQPRTLANAYLDPLHLSGGNLFGRAVSALSDYLQTMDTMYEPEEGMSECRERRWLACRVPTAEMPGFADCQGLSLPKLAKAVENAIIQGELA</sequence>
<evidence type="ECO:0000313" key="1">
    <source>
        <dbReference type="EMBL" id="EFL50713.1"/>
    </source>
</evidence>
<evidence type="ECO:0000313" key="2">
    <source>
        <dbReference type="Proteomes" id="UP000006250"/>
    </source>
</evidence>
<accession>E1JXX5</accession>
<proteinExistence type="predicted"/>